<evidence type="ECO:0000256" key="5">
    <source>
        <dbReference type="ARBA" id="ARBA00034078"/>
    </source>
</evidence>
<keyword evidence="3" id="KW-0408">Iron</keyword>
<evidence type="ECO:0000313" key="9">
    <source>
        <dbReference type="Proteomes" id="UP000602076"/>
    </source>
</evidence>
<accession>A0A927CUH7</accession>
<proteinExistence type="inferred from homology"/>
<keyword evidence="1" id="KW-0001">2Fe-2S</keyword>
<dbReference type="InterPro" id="IPR036922">
    <property type="entry name" value="Rieske_2Fe-2S_sf"/>
</dbReference>
<dbReference type="GO" id="GO:0016705">
    <property type="term" value="F:oxidoreductase activity, acting on paired donors, with incorporation or reduction of molecular oxygen"/>
    <property type="evidence" value="ECO:0007669"/>
    <property type="project" value="UniProtKB-ARBA"/>
</dbReference>
<evidence type="ECO:0000313" key="8">
    <source>
        <dbReference type="EMBL" id="MBD3107291.1"/>
    </source>
</evidence>
<evidence type="ECO:0000259" key="7">
    <source>
        <dbReference type="PROSITE" id="PS51296"/>
    </source>
</evidence>
<comment type="similarity">
    <text evidence="6">Belongs to the bacterial ring-hydroxylating dioxygenase ferredoxin component family.</text>
</comment>
<keyword evidence="2" id="KW-0479">Metal-binding</keyword>
<dbReference type="GO" id="GO:0051537">
    <property type="term" value="F:2 iron, 2 sulfur cluster binding"/>
    <property type="evidence" value="ECO:0007669"/>
    <property type="project" value="UniProtKB-KW"/>
</dbReference>
<comment type="caution">
    <text evidence="8">The sequence shown here is derived from an EMBL/GenBank/DDBJ whole genome shotgun (WGS) entry which is preliminary data.</text>
</comment>
<reference evidence="8" key="1">
    <citation type="submission" date="2020-09" db="EMBL/GenBank/DDBJ databases">
        <title>Bacillus faecalis sp. nov., a moderately halophilic bacterium isolated from cow faeces.</title>
        <authorList>
            <person name="Jiang L."/>
            <person name="Lee J."/>
        </authorList>
    </citation>
    <scope>NUCLEOTIDE SEQUENCE</scope>
    <source>
        <strain evidence="8">AGMB 02131</strain>
    </source>
</reference>
<organism evidence="8 9">
    <name type="scientific">Peribacillus faecalis</name>
    <dbReference type="NCBI Taxonomy" id="2772559"/>
    <lineage>
        <taxon>Bacteria</taxon>
        <taxon>Bacillati</taxon>
        <taxon>Bacillota</taxon>
        <taxon>Bacilli</taxon>
        <taxon>Bacillales</taxon>
        <taxon>Bacillaceae</taxon>
        <taxon>Peribacillus</taxon>
    </lineage>
</organism>
<sequence length="116" mass="13151">MKQLVCKVDELASGEMKSFEIRNRKIVLVRNGDEFHAVSGICPHQAALMGEGHLKGTTLTTSEVGHYCYGKDRQIITCPWHHYEFDVTTGVSLFDSEYKLKTYNVEVTNDEVLIDI</sequence>
<dbReference type="InterPro" id="IPR017941">
    <property type="entry name" value="Rieske_2Fe-2S"/>
</dbReference>
<comment type="cofactor">
    <cofactor evidence="5">
        <name>[2Fe-2S] cluster</name>
        <dbReference type="ChEBI" id="CHEBI:190135"/>
    </cofactor>
</comment>
<dbReference type="Proteomes" id="UP000602076">
    <property type="component" value="Unassembled WGS sequence"/>
</dbReference>
<keyword evidence="9" id="KW-1185">Reference proteome</keyword>
<keyword evidence="4" id="KW-0411">Iron-sulfur</keyword>
<protein>
    <submittedName>
        <fullName evidence="8">Rieske 2Fe-2S domain-containing protein</fullName>
    </submittedName>
</protein>
<dbReference type="RefSeq" id="WP_190996840.1">
    <property type="nucleotide sequence ID" value="NZ_JACXSI010000005.1"/>
</dbReference>
<dbReference type="GO" id="GO:0004497">
    <property type="term" value="F:monooxygenase activity"/>
    <property type="evidence" value="ECO:0007669"/>
    <property type="project" value="UniProtKB-ARBA"/>
</dbReference>
<dbReference type="PROSITE" id="PS51296">
    <property type="entry name" value="RIESKE"/>
    <property type="match status" value="1"/>
</dbReference>
<dbReference type="AlphaFoldDB" id="A0A927CUH7"/>
<evidence type="ECO:0000256" key="4">
    <source>
        <dbReference type="ARBA" id="ARBA00023014"/>
    </source>
</evidence>
<dbReference type="GO" id="GO:0046872">
    <property type="term" value="F:metal ion binding"/>
    <property type="evidence" value="ECO:0007669"/>
    <property type="project" value="UniProtKB-KW"/>
</dbReference>
<feature type="domain" description="Rieske" evidence="7">
    <location>
        <begin position="3"/>
        <end position="114"/>
    </location>
</feature>
<dbReference type="EMBL" id="JACXSI010000005">
    <property type="protein sequence ID" value="MBD3107291.1"/>
    <property type="molecule type" value="Genomic_DNA"/>
</dbReference>
<dbReference type="Gene3D" id="2.102.10.10">
    <property type="entry name" value="Rieske [2Fe-2S] iron-sulphur domain"/>
    <property type="match status" value="1"/>
</dbReference>
<dbReference type="PANTHER" id="PTHR21496:SF0">
    <property type="entry name" value="RIESKE DOMAIN-CONTAINING PROTEIN"/>
    <property type="match status" value="1"/>
</dbReference>
<dbReference type="PANTHER" id="PTHR21496">
    <property type="entry name" value="FERREDOXIN-RELATED"/>
    <property type="match status" value="1"/>
</dbReference>
<name>A0A927CUH7_9BACI</name>
<gene>
    <name evidence="8" type="ORF">IEO70_02850</name>
</gene>
<evidence type="ECO:0000256" key="6">
    <source>
        <dbReference type="ARBA" id="ARBA00038001"/>
    </source>
</evidence>
<evidence type="ECO:0000256" key="3">
    <source>
        <dbReference type="ARBA" id="ARBA00023004"/>
    </source>
</evidence>
<dbReference type="Pfam" id="PF00355">
    <property type="entry name" value="Rieske"/>
    <property type="match status" value="1"/>
</dbReference>
<evidence type="ECO:0000256" key="1">
    <source>
        <dbReference type="ARBA" id="ARBA00022714"/>
    </source>
</evidence>
<dbReference type="SUPFAM" id="SSF50022">
    <property type="entry name" value="ISP domain"/>
    <property type="match status" value="1"/>
</dbReference>
<evidence type="ECO:0000256" key="2">
    <source>
        <dbReference type="ARBA" id="ARBA00022723"/>
    </source>
</evidence>